<protein>
    <submittedName>
        <fullName evidence="2">Uncharacterized protein</fullName>
    </submittedName>
</protein>
<dbReference type="RefSeq" id="WP_277521774.1">
    <property type="nucleotide sequence ID" value="NZ_JAMQOT010000003.1"/>
</dbReference>
<dbReference type="Proteomes" id="UP001154061">
    <property type="component" value="Unassembled WGS sequence"/>
</dbReference>
<accession>A0A9Q4Q3J5</accession>
<name>A0A9Q4Q3J5_9EURY</name>
<feature type="region of interest" description="Disordered" evidence="1">
    <location>
        <begin position="41"/>
        <end position="62"/>
    </location>
</feature>
<gene>
    <name evidence="2" type="ORF">NDI89_11650</name>
</gene>
<comment type="caution">
    <text evidence="2">The sequence shown here is derived from an EMBL/GenBank/DDBJ whole genome shotgun (WGS) entry which is preliminary data.</text>
</comment>
<evidence type="ECO:0000256" key="1">
    <source>
        <dbReference type="SAM" id="MobiDB-lite"/>
    </source>
</evidence>
<reference evidence="2" key="1">
    <citation type="submission" date="2022-06" db="EMBL/GenBank/DDBJ databases">
        <title>Natrinema sp. a new haloarchaeum isolate from saline soil.</title>
        <authorList>
            <person name="Strakova D."/>
            <person name="Galisteo C."/>
            <person name="Sanchez-Porro C."/>
            <person name="Ventosa A."/>
        </authorList>
    </citation>
    <scope>NUCLEOTIDE SEQUENCE</scope>
    <source>
        <strain evidence="2">S1CR25-10</strain>
    </source>
</reference>
<organism evidence="2 3">
    <name type="scientific">Natrinema salsiterrestre</name>
    <dbReference type="NCBI Taxonomy" id="2950540"/>
    <lineage>
        <taxon>Archaea</taxon>
        <taxon>Methanobacteriati</taxon>
        <taxon>Methanobacteriota</taxon>
        <taxon>Stenosarchaea group</taxon>
        <taxon>Halobacteria</taxon>
        <taxon>Halobacteriales</taxon>
        <taxon>Natrialbaceae</taxon>
        <taxon>Natrinema</taxon>
    </lineage>
</organism>
<dbReference type="EMBL" id="JAMQOT010000003">
    <property type="protein sequence ID" value="MDF9746237.1"/>
    <property type="molecule type" value="Genomic_DNA"/>
</dbReference>
<keyword evidence="3" id="KW-1185">Reference proteome</keyword>
<sequence length="62" mass="6843">MATKETAPVRGETKRFLVECDGCSYERSAEGRDEAMRIGTDHRLETGHEPVAVELPPPTENA</sequence>
<dbReference type="AlphaFoldDB" id="A0A9Q4Q3J5"/>
<evidence type="ECO:0000313" key="2">
    <source>
        <dbReference type="EMBL" id="MDF9746237.1"/>
    </source>
</evidence>
<proteinExistence type="predicted"/>
<evidence type="ECO:0000313" key="3">
    <source>
        <dbReference type="Proteomes" id="UP001154061"/>
    </source>
</evidence>